<comment type="caution">
    <text evidence="3">The sequence shown here is derived from an EMBL/GenBank/DDBJ whole genome shotgun (WGS) entry which is preliminary data.</text>
</comment>
<evidence type="ECO:0000313" key="4">
    <source>
        <dbReference type="Proteomes" id="UP000076552"/>
    </source>
</evidence>
<dbReference type="AlphaFoldDB" id="A0A161WGS9"/>
<evidence type="ECO:0000313" key="3">
    <source>
        <dbReference type="EMBL" id="KZL70056.1"/>
    </source>
</evidence>
<proteinExistence type="predicted"/>
<accession>A0A161WGS9</accession>
<feature type="domain" description="T6SS Phospholipase effector Tle1-like catalytic" evidence="2">
    <location>
        <begin position="26"/>
        <end position="384"/>
    </location>
</feature>
<dbReference type="PANTHER" id="PTHR33840:SF2">
    <property type="entry name" value="TLE1 PHOSPHOLIPASE DOMAIN-CONTAINING PROTEIN"/>
    <property type="match status" value="1"/>
</dbReference>
<gene>
    <name evidence="3" type="ORF">CT0861_09275</name>
</gene>
<evidence type="ECO:0000256" key="1">
    <source>
        <dbReference type="SAM" id="MobiDB-lite"/>
    </source>
</evidence>
<protein>
    <submittedName>
        <fullName evidence="3">Sporulation associated protein</fullName>
    </submittedName>
</protein>
<reference evidence="3 4" key="1">
    <citation type="submission" date="2015-06" db="EMBL/GenBank/DDBJ databases">
        <title>Survival trade-offs in plant roots during colonization by closely related pathogenic and mutualistic fungi.</title>
        <authorList>
            <person name="Hacquard S."/>
            <person name="Kracher B."/>
            <person name="Hiruma K."/>
            <person name="Weinman A."/>
            <person name="Muench P."/>
            <person name="Garrido Oter R."/>
            <person name="Ver Loren van Themaat E."/>
            <person name="Dallerey J.-F."/>
            <person name="Damm U."/>
            <person name="Henrissat B."/>
            <person name="Lespinet O."/>
            <person name="Thon M."/>
            <person name="Kemen E."/>
            <person name="McHardy A.C."/>
            <person name="Schulze-Lefert P."/>
            <person name="O'Connell R.J."/>
        </authorList>
    </citation>
    <scope>NUCLEOTIDE SEQUENCE [LARGE SCALE GENOMIC DNA]</scope>
    <source>
        <strain evidence="3 4">0861</strain>
    </source>
</reference>
<sequence>MESDFSDSDDPTYPTRQAKDAGNGPRNLVLCFDGTGNSFSGTDADTNVVKLLRLLNRNHASQLHYYQSGIGTHDFDSNTSLRRNLWGQVKDRLSRILDSGIGSTFDAHVIAGYKFLMRHYEIGDKIYMFGFSRGAYIAKFLARMVHTAGLLCKGNDELVAVVFRRYTQYLTSQTCVFQNTPLKTGSYDATESSPRLKRFRKERDEAKEALEAFSETFCWSAMKNIYGGNQKEHVNIKVHFLGLWDCVNSVAVLEQQPFVGVAVTGTAYYVRHAVAVDERRVKFKPSLFDQEENIEENDDLPENVKEVWFPGNHGDVGGGWDPVKQRVPDEIKNMTLWQRIMRCWSSTKGYKEESLPSWISQGVSYNLPKKCQMSDISLDWMIHELKLVDEATKCFSEKLSWSKGLRRFRRQLKDPRSIKDVCSAPIHDILRFGYGASFVTVLFWNFFEYTYFVKRWAIVDKAGHWKFTRYPSNKGATRDIPVEATIHESLRVRLLTDKYYSPSNNHVNGGPCFGRDQAYERRIYDPAETDEASNTNHATYRFVTDGVYG</sequence>
<dbReference type="PANTHER" id="PTHR33840">
    <property type="match status" value="1"/>
</dbReference>
<dbReference type="Pfam" id="PF09994">
    <property type="entry name" value="T6SS_Tle1-like_cat"/>
    <property type="match status" value="1"/>
</dbReference>
<evidence type="ECO:0000259" key="2">
    <source>
        <dbReference type="Pfam" id="PF09994"/>
    </source>
</evidence>
<feature type="region of interest" description="Disordered" evidence="1">
    <location>
        <begin position="1"/>
        <end position="21"/>
    </location>
</feature>
<dbReference type="InterPro" id="IPR018712">
    <property type="entry name" value="Tle1-like_cat"/>
</dbReference>
<feature type="compositionally biased region" description="Acidic residues" evidence="1">
    <location>
        <begin position="1"/>
        <end position="10"/>
    </location>
</feature>
<organism evidence="3 4">
    <name type="scientific">Colletotrichum tofieldiae</name>
    <dbReference type="NCBI Taxonomy" id="708197"/>
    <lineage>
        <taxon>Eukaryota</taxon>
        <taxon>Fungi</taxon>
        <taxon>Dikarya</taxon>
        <taxon>Ascomycota</taxon>
        <taxon>Pezizomycotina</taxon>
        <taxon>Sordariomycetes</taxon>
        <taxon>Hypocreomycetidae</taxon>
        <taxon>Glomerellales</taxon>
        <taxon>Glomerellaceae</taxon>
        <taxon>Colletotrichum</taxon>
        <taxon>Colletotrichum spaethianum species complex</taxon>
    </lineage>
</organism>
<keyword evidence="4" id="KW-1185">Reference proteome</keyword>
<dbReference type="STRING" id="708197.A0A161WGS9"/>
<dbReference type="Proteomes" id="UP000076552">
    <property type="component" value="Unassembled WGS sequence"/>
</dbReference>
<name>A0A161WGS9_9PEZI</name>
<dbReference type="EMBL" id="LFIV01000097">
    <property type="protein sequence ID" value="KZL70056.1"/>
    <property type="molecule type" value="Genomic_DNA"/>
</dbReference>